<dbReference type="InterPro" id="IPR051552">
    <property type="entry name" value="HptR"/>
</dbReference>
<dbReference type="RefSeq" id="WP_119598553.1">
    <property type="nucleotide sequence ID" value="NZ_QXQA01000002.1"/>
</dbReference>
<accession>A0A3A1VH32</accession>
<dbReference type="InterPro" id="IPR011006">
    <property type="entry name" value="CheY-like_superfamily"/>
</dbReference>
<dbReference type="Pfam" id="PF00072">
    <property type="entry name" value="Response_reg"/>
    <property type="match status" value="1"/>
</dbReference>
<evidence type="ECO:0000256" key="7">
    <source>
        <dbReference type="ARBA" id="ARBA00023163"/>
    </source>
</evidence>
<evidence type="ECO:0000256" key="6">
    <source>
        <dbReference type="ARBA" id="ARBA00023125"/>
    </source>
</evidence>
<evidence type="ECO:0000313" key="11">
    <source>
        <dbReference type="EMBL" id="RIX59721.1"/>
    </source>
</evidence>
<dbReference type="PROSITE" id="PS01124">
    <property type="entry name" value="HTH_ARAC_FAMILY_2"/>
    <property type="match status" value="1"/>
</dbReference>
<evidence type="ECO:0000256" key="3">
    <source>
        <dbReference type="ARBA" id="ARBA00022553"/>
    </source>
</evidence>
<dbReference type="SMART" id="SM00342">
    <property type="entry name" value="HTH_ARAC"/>
    <property type="match status" value="1"/>
</dbReference>
<feature type="domain" description="Response regulatory" evidence="10">
    <location>
        <begin position="3"/>
        <end position="122"/>
    </location>
</feature>
<comment type="caution">
    <text evidence="11">The sequence shown here is derived from an EMBL/GenBank/DDBJ whole genome shotgun (WGS) entry which is preliminary data.</text>
</comment>
<dbReference type="PANTHER" id="PTHR42713:SF3">
    <property type="entry name" value="TRANSCRIPTIONAL REGULATORY PROTEIN HPTR"/>
    <property type="match status" value="1"/>
</dbReference>
<dbReference type="AlphaFoldDB" id="A0A3A1VH32"/>
<keyword evidence="12" id="KW-1185">Reference proteome</keyword>
<dbReference type="GO" id="GO:0005737">
    <property type="term" value="C:cytoplasm"/>
    <property type="evidence" value="ECO:0007669"/>
    <property type="project" value="UniProtKB-SubCell"/>
</dbReference>
<protein>
    <submittedName>
        <fullName evidence="11">DNA-binding response regulator</fullName>
    </submittedName>
</protein>
<keyword evidence="2" id="KW-0963">Cytoplasm</keyword>
<keyword evidence="5" id="KW-0805">Transcription regulation</keyword>
<evidence type="ECO:0000256" key="5">
    <source>
        <dbReference type="ARBA" id="ARBA00023015"/>
    </source>
</evidence>
<comment type="subcellular location">
    <subcellularLocation>
        <location evidence="1">Cytoplasm</location>
    </subcellularLocation>
</comment>
<sequence length="521" mass="59519">MYNVWVVDDEPFILEGLAGIVEWEAFELSLIGQAENGLDAMEQIREDGRPVDILITDIAMPEMDGLALIRALKAENAQLRTIVLSGYNDFDYVREGMRLGIENYLLKPINLEELKETLAATVEKLKRSRFAVYEDNGMELIIDNIMYRWVTGRISQAQWRQRADFLGLAVNAPYSIAAVIPMPEREYPDTQGVSRIVRRLSEQFFRELEIPFLAFQDIDDGIVLVIGVPLASASAMQLLYDRLTLLTDRLSLHLGSACRIAVGTLESDFERIPASYGHALLAYEYALLQPQERLLVYDRVRTANRRNGLSLSPDFVAYSRLLLALDENGLYAQIQADLEALAKLDGIEPSMLRSWVAELVIHLKKSVKDSAREEQFSPFYQGMMDRVANTAEFAGLMQLALDTAREAVGILAGRNNQTPVIRQVVEYIHSSYMEEVSLKTLAQKHRIHPVYLGQLFHKEMNQPFLDYVNRFRIEKAKELMRDSALKTHDIATRVGYWDKAHFYKHFKKYVGVSPSQYRKLQ</sequence>
<keyword evidence="6 11" id="KW-0238">DNA-binding</keyword>
<feature type="domain" description="HTH araC/xylS-type" evidence="9">
    <location>
        <begin position="422"/>
        <end position="520"/>
    </location>
</feature>
<dbReference type="SMART" id="SM00448">
    <property type="entry name" value="REC"/>
    <property type="match status" value="1"/>
</dbReference>
<keyword evidence="7" id="KW-0804">Transcription</keyword>
<evidence type="ECO:0000256" key="2">
    <source>
        <dbReference type="ARBA" id="ARBA00022490"/>
    </source>
</evidence>
<dbReference type="InterPro" id="IPR009057">
    <property type="entry name" value="Homeodomain-like_sf"/>
</dbReference>
<dbReference type="PRINTS" id="PR00032">
    <property type="entry name" value="HTHARAC"/>
</dbReference>
<evidence type="ECO:0000256" key="8">
    <source>
        <dbReference type="PROSITE-ProRule" id="PRU00169"/>
    </source>
</evidence>
<proteinExistence type="predicted"/>
<evidence type="ECO:0000256" key="4">
    <source>
        <dbReference type="ARBA" id="ARBA00023012"/>
    </source>
</evidence>
<evidence type="ECO:0000259" key="9">
    <source>
        <dbReference type="PROSITE" id="PS01124"/>
    </source>
</evidence>
<dbReference type="PROSITE" id="PS50110">
    <property type="entry name" value="RESPONSE_REGULATORY"/>
    <property type="match status" value="1"/>
</dbReference>
<dbReference type="SUPFAM" id="SSF52172">
    <property type="entry name" value="CheY-like"/>
    <property type="match status" value="1"/>
</dbReference>
<feature type="modified residue" description="4-aspartylphosphate" evidence="8">
    <location>
        <position position="57"/>
    </location>
</feature>
<evidence type="ECO:0000313" key="12">
    <source>
        <dbReference type="Proteomes" id="UP000266482"/>
    </source>
</evidence>
<dbReference type="Proteomes" id="UP000266482">
    <property type="component" value="Unassembled WGS sequence"/>
</dbReference>
<name>A0A3A1VH32_9BACL</name>
<dbReference type="CDD" id="cd17536">
    <property type="entry name" value="REC_YesN-like"/>
    <property type="match status" value="1"/>
</dbReference>
<dbReference type="Pfam" id="PF17853">
    <property type="entry name" value="GGDEF_2"/>
    <property type="match status" value="1"/>
</dbReference>
<dbReference type="InterPro" id="IPR020449">
    <property type="entry name" value="Tscrpt_reg_AraC-type_HTH"/>
</dbReference>
<dbReference type="PANTHER" id="PTHR42713">
    <property type="entry name" value="HISTIDINE KINASE-RELATED"/>
    <property type="match status" value="1"/>
</dbReference>
<gene>
    <name evidence="11" type="ORF">D3P08_06235</name>
</gene>
<evidence type="ECO:0000259" key="10">
    <source>
        <dbReference type="PROSITE" id="PS50110"/>
    </source>
</evidence>
<dbReference type="EMBL" id="QXQA01000002">
    <property type="protein sequence ID" value="RIX59721.1"/>
    <property type="molecule type" value="Genomic_DNA"/>
</dbReference>
<dbReference type="InterPro" id="IPR041522">
    <property type="entry name" value="CdaR_GGDEF"/>
</dbReference>
<reference evidence="11 12" key="1">
    <citation type="submission" date="2018-09" db="EMBL/GenBank/DDBJ databases">
        <title>Paenibacillus aracenensis nov. sp. isolated from a cave in southern Spain.</title>
        <authorList>
            <person name="Jurado V."/>
            <person name="Gutierrez-Patricio S."/>
            <person name="Gonzalez-Pimentel J.L."/>
            <person name="Miller A.Z."/>
            <person name="Laiz L."/>
            <person name="Saiz-Jimenez C."/>
        </authorList>
    </citation>
    <scope>NUCLEOTIDE SEQUENCE [LARGE SCALE GENOMIC DNA]</scope>
    <source>
        <strain evidence="11 12">DSM 22867</strain>
    </source>
</reference>
<dbReference type="GO" id="GO:0000160">
    <property type="term" value="P:phosphorelay signal transduction system"/>
    <property type="evidence" value="ECO:0007669"/>
    <property type="project" value="UniProtKB-KW"/>
</dbReference>
<dbReference type="InterPro" id="IPR001789">
    <property type="entry name" value="Sig_transdc_resp-reg_receiver"/>
</dbReference>
<dbReference type="GO" id="GO:0043565">
    <property type="term" value="F:sequence-specific DNA binding"/>
    <property type="evidence" value="ECO:0007669"/>
    <property type="project" value="InterPro"/>
</dbReference>
<dbReference type="Gene3D" id="3.40.50.2300">
    <property type="match status" value="1"/>
</dbReference>
<dbReference type="OrthoDB" id="342399at2"/>
<dbReference type="GO" id="GO:0003700">
    <property type="term" value="F:DNA-binding transcription factor activity"/>
    <property type="evidence" value="ECO:0007669"/>
    <property type="project" value="InterPro"/>
</dbReference>
<evidence type="ECO:0000256" key="1">
    <source>
        <dbReference type="ARBA" id="ARBA00004496"/>
    </source>
</evidence>
<dbReference type="SUPFAM" id="SSF46689">
    <property type="entry name" value="Homeodomain-like"/>
    <property type="match status" value="1"/>
</dbReference>
<organism evidence="11 12">
    <name type="scientific">Paenibacillus nanensis</name>
    <dbReference type="NCBI Taxonomy" id="393251"/>
    <lineage>
        <taxon>Bacteria</taxon>
        <taxon>Bacillati</taxon>
        <taxon>Bacillota</taxon>
        <taxon>Bacilli</taxon>
        <taxon>Bacillales</taxon>
        <taxon>Paenibacillaceae</taxon>
        <taxon>Paenibacillus</taxon>
    </lineage>
</organism>
<keyword evidence="4" id="KW-0902">Two-component regulatory system</keyword>
<dbReference type="InterPro" id="IPR018060">
    <property type="entry name" value="HTH_AraC"/>
</dbReference>
<dbReference type="Pfam" id="PF12833">
    <property type="entry name" value="HTH_18"/>
    <property type="match status" value="1"/>
</dbReference>
<dbReference type="Gene3D" id="1.10.10.60">
    <property type="entry name" value="Homeodomain-like"/>
    <property type="match status" value="2"/>
</dbReference>
<keyword evidence="3 8" id="KW-0597">Phosphoprotein</keyword>